<evidence type="ECO:0000256" key="1">
    <source>
        <dbReference type="SAM" id="Coils"/>
    </source>
</evidence>
<reference evidence="4" key="1">
    <citation type="submission" date="2023-04" db="EMBL/GenBank/DDBJ databases">
        <title>Molecular characterization of the Integrative and Conjugative elements harboring multidrug-resistance gene from Glaesserella (Haemophilus) parasuis.</title>
        <authorList>
            <person name="Che Y."/>
            <person name="Zhou L."/>
        </authorList>
    </citation>
    <scope>NUCLEOTIDE SEQUENCE</scope>
    <source>
        <strain evidence="4">Z44</strain>
    </source>
</reference>
<feature type="signal peptide" evidence="2">
    <location>
        <begin position="1"/>
        <end position="20"/>
    </location>
</feature>
<feature type="chain" id="PRO_5042525998" description="Factor H binding protein-like C-terminal domain-containing protein" evidence="2">
    <location>
        <begin position="21"/>
        <end position="514"/>
    </location>
</feature>
<keyword evidence="2" id="KW-0732">Signal</keyword>
<dbReference type="Proteomes" id="UP001222296">
    <property type="component" value="Chromosome"/>
</dbReference>
<proteinExistence type="predicted"/>
<keyword evidence="1" id="KW-0175">Coiled coil</keyword>
<dbReference type="RefSeq" id="WP_279378437.1">
    <property type="nucleotide sequence ID" value="NZ_CP121769.1"/>
</dbReference>
<dbReference type="InterPro" id="IPR011250">
    <property type="entry name" value="OMP/PagP_B-barrel"/>
</dbReference>
<dbReference type="SUPFAM" id="SSF56925">
    <property type="entry name" value="OMPA-like"/>
    <property type="match status" value="1"/>
</dbReference>
<protein>
    <recommendedName>
        <fullName evidence="3">Factor H binding protein-like C-terminal domain-containing protein</fullName>
    </recommendedName>
</protein>
<organism evidence="4 5">
    <name type="scientific">Glaesserella parasuis</name>
    <name type="common">Haemophilus parasuis</name>
    <dbReference type="NCBI Taxonomy" id="738"/>
    <lineage>
        <taxon>Bacteria</taxon>
        <taxon>Pseudomonadati</taxon>
        <taxon>Pseudomonadota</taxon>
        <taxon>Gammaproteobacteria</taxon>
        <taxon>Pasteurellales</taxon>
        <taxon>Pasteurellaceae</taxon>
        <taxon>Glaesserella</taxon>
    </lineage>
</organism>
<name>A0AAJ6D9K6_GLAPU</name>
<evidence type="ECO:0000313" key="5">
    <source>
        <dbReference type="Proteomes" id="UP001222296"/>
    </source>
</evidence>
<evidence type="ECO:0000259" key="3">
    <source>
        <dbReference type="Pfam" id="PF08794"/>
    </source>
</evidence>
<evidence type="ECO:0000256" key="2">
    <source>
        <dbReference type="SAM" id="SignalP"/>
    </source>
</evidence>
<dbReference type="Gene3D" id="2.40.160.90">
    <property type="match status" value="1"/>
</dbReference>
<feature type="domain" description="Factor H binding protein-like C-terminal" evidence="3">
    <location>
        <begin position="408"/>
        <end position="503"/>
    </location>
</feature>
<dbReference type="PROSITE" id="PS51257">
    <property type="entry name" value="PROKAR_LIPOPROTEIN"/>
    <property type="match status" value="1"/>
</dbReference>
<dbReference type="Pfam" id="PF08794">
    <property type="entry name" value="FHBP_C"/>
    <property type="match status" value="1"/>
</dbReference>
<accession>A0AAJ6D9K6</accession>
<evidence type="ECO:0000313" key="4">
    <source>
        <dbReference type="EMBL" id="WGE09627.1"/>
    </source>
</evidence>
<gene>
    <name evidence="4" type="ORF">QBL01_10305</name>
</gene>
<dbReference type="EMBL" id="CP121769">
    <property type="protein sequence ID" value="WGE09627.1"/>
    <property type="molecule type" value="Genomic_DNA"/>
</dbReference>
<dbReference type="InterPro" id="IPR014902">
    <property type="entry name" value="FHBP-like_C"/>
</dbReference>
<sequence length="514" mass="54073">MRLSVKTAAMAILVSLGVTACGSGGSGGGSSAPTNNPEQAKQIEALKKQVEAEQQAVKSAQNSANEATEKVKAVEAAKAKAEDELAKAQQALKNAENTTAAEKAKAQAAADKAAQDLAAAQQAVKNAEAATAAEQAKAQAAADKAAQDLAAAQQAIKNAEAATAAAEQAKAKAAADKAAKDLATAQQAVKNAEAATAAEQAKAQAAAEKAAQDLAAAQQAVRNAEAATVAEQEKAQKAAEKAAQDLAAAQNQISALEAELAPVREEAERKRQEAEAEEKKWEFLKDGNAWRYVEKPSYSNSIVYDGEDKVGQLALQNQAEHWALQKAVNFNESGISDNVSTLPIYATRKTLSGDKEVQVANAHFVNQQYSTYINWSYNSDLLTNDDVHRSATYIALPTTTNSDYLKSATTATYSGKAIKKDWNNNLISTGDFSLTANFQTEKVTGAITNLDGQDYVFNEGNISVSPTNNLVFGGEMTGLYGGINKNYKGVFAGPNAEEVVGRVDYNISFGGKRQ</sequence>
<feature type="coiled-coil region" evidence="1">
    <location>
        <begin position="36"/>
        <end position="284"/>
    </location>
</feature>
<dbReference type="AlphaFoldDB" id="A0AAJ6D9K6"/>